<dbReference type="OrthoDB" id="10017101at2759"/>
<name>A0A8H3FHX2_9LECA</name>
<accession>A0A8H3FHX2</accession>
<gene>
    <name evidence="1" type="ORF">ALECFALPRED_002578</name>
</gene>
<protein>
    <recommendedName>
        <fullName evidence="3">S-adenosyl-L-methionine-dependent methyltransferase</fullName>
    </recommendedName>
</protein>
<evidence type="ECO:0000313" key="1">
    <source>
        <dbReference type="EMBL" id="CAF9923970.1"/>
    </source>
</evidence>
<dbReference type="PANTHER" id="PTHR43591">
    <property type="entry name" value="METHYLTRANSFERASE"/>
    <property type="match status" value="1"/>
</dbReference>
<dbReference type="Pfam" id="PF13489">
    <property type="entry name" value="Methyltransf_23"/>
    <property type="match status" value="1"/>
</dbReference>
<dbReference type="Gene3D" id="3.40.50.150">
    <property type="entry name" value="Vaccinia Virus protein VP39"/>
    <property type="match status" value="1"/>
</dbReference>
<dbReference type="CDD" id="cd02440">
    <property type="entry name" value="AdoMet_MTases"/>
    <property type="match status" value="1"/>
</dbReference>
<evidence type="ECO:0000313" key="2">
    <source>
        <dbReference type="Proteomes" id="UP000664203"/>
    </source>
</evidence>
<evidence type="ECO:0008006" key="3">
    <source>
        <dbReference type="Google" id="ProtNLM"/>
    </source>
</evidence>
<organism evidence="1 2">
    <name type="scientific">Alectoria fallacina</name>
    <dbReference type="NCBI Taxonomy" id="1903189"/>
    <lineage>
        <taxon>Eukaryota</taxon>
        <taxon>Fungi</taxon>
        <taxon>Dikarya</taxon>
        <taxon>Ascomycota</taxon>
        <taxon>Pezizomycotina</taxon>
        <taxon>Lecanoromycetes</taxon>
        <taxon>OSLEUM clade</taxon>
        <taxon>Lecanoromycetidae</taxon>
        <taxon>Lecanorales</taxon>
        <taxon>Lecanorineae</taxon>
        <taxon>Parmeliaceae</taxon>
        <taxon>Alectoria</taxon>
    </lineage>
</organism>
<dbReference type="Proteomes" id="UP000664203">
    <property type="component" value="Unassembled WGS sequence"/>
</dbReference>
<dbReference type="InterPro" id="IPR029063">
    <property type="entry name" value="SAM-dependent_MTases_sf"/>
</dbReference>
<comment type="caution">
    <text evidence="1">The sequence shown here is derived from an EMBL/GenBank/DDBJ whole genome shotgun (WGS) entry which is preliminary data.</text>
</comment>
<dbReference type="PANTHER" id="PTHR43591:SF105">
    <property type="entry name" value="METHYLTRANSFERASE DOMAIN-CONTAINING PROTEIN-RELATED"/>
    <property type="match status" value="1"/>
</dbReference>
<sequence length="289" mass="32955">MSSADNKAKRASKNLYQISPSATEYQRLNRQHELIQEIMMGKVFHSPVKDPIRILDVGCGTGAVTYHLGSTFPSAQIYGVDLATIPPTPKKPDSVTFIHGDYHDLLGSEDPYITPGSMDFVFSRLLISGMTTWPSYIRTCHTLLKPNRWLEIQELEFPYYDDSGVISNDWEWFQAYQAGAEAKGLDLSCAVRAADWMREAGFVDVQTKKYCWPHGEWMAERGHEEYRNIGIFLTTEQPRLYQAIVPNMVSGMGYSDEKVKELQRDVLETLNPEEGKHKNYWVTFGKKPS</sequence>
<dbReference type="EMBL" id="CAJPDR010000179">
    <property type="protein sequence ID" value="CAF9923970.1"/>
    <property type="molecule type" value="Genomic_DNA"/>
</dbReference>
<keyword evidence="2" id="KW-1185">Reference proteome</keyword>
<dbReference type="AlphaFoldDB" id="A0A8H3FHX2"/>
<reference evidence="1" key="1">
    <citation type="submission" date="2021-03" db="EMBL/GenBank/DDBJ databases">
        <authorList>
            <person name="Tagirdzhanova G."/>
        </authorList>
    </citation>
    <scope>NUCLEOTIDE SEQUENCE</scope>
</reference>
<proteinExistence type="predicted"/>
<dbReference type="GO" id="GO:0008168">
    <property type="term" value="F:methyltransferase activity"/>
    <property type="evidence" value="ECO:0007669"/>
    <property type="project" value="TreeGrafter"/>
</dbReference>
<dbReference type="SUPFAM" id="SSF53335">
    <property type="entry name" value="S-adenosyl-L-methionine-dependent methyltransferases"/>
    <property type="match status" value="1"/>
</dbReference>